<dbReference type="Pfam" id="PF11855">
    <property type="entry name" value="DUF3375"/>
    <property type="match status" value="1"/>
</dbReference>
<keyword evidence="2" id="KW-1185">Reference proteome</keyword>
<dbReference type="AlphaFoldDB" id="A0A372FQV5"/>
<accession>A0A372FQV5</accession>
<proteinExistence type="predicted"/>
<sequence length="164" mass="18242">MMDILRSVEIHALALRDHPTGDLGYEIDGVAPHVVLPMERPLYQIRAKQVLDSGSDADAAPPEVDVSALFEQVHVDPTRLREAVRAALSGGTQVSLPELLAKHPLEQGLAELVTYLSLDRDLTFELVFDERRQEHVRWHDADGRQREAILPAVAFVRRSLPGGE</sequence>
<organism evidence="1 2">
    <name type="scientific">Micromonospora craniellae</name>
    <dbReference type="NCBI Taxonomy" id="2294034"/>
    <lineage>
        <taxon>Bacteria</taxon>
        <taxon>Bacillati</taxon>
        <taxon>Actinomycetota</taxon>
        <taxon>Actinomycetes</taxon>
        <taxon>Micromonosporales</taxon>
        <taxon>Micromonosporaceae</taxon>
        <taxon>Micromonospora</taxon>
    </lineage>
</organism>
<dbReference type="Proteomes" id="UP000262621">
    <property type="component" value="Unassembled WGS sequence"/>
</dbReference>
<dbReference type="InterPro" id="IPR021804">
    <property type="entry name" value="DUF3375"/>
</dbReference>
<evidence type="ECO:0000313" key="1">
    <source>
        <dbReference type="EMBL" id="RFS40470.1"/>
    </source>
</evidence>
<dbReference type="OrthoDB" id="138803at2"/>
<name>A0A372FQV5_9ACTN</name>
<dbReference type="EMBL" id="QVFU01000113">
    <property type="protein sequence ID" value="RFS40470.1"/>
    <property type="molecule type" value="Genomic_DNA"/>
</dbReference>
<comment type="caution">
    <text evidence="1">The sequence shown here is derived from an EMBL/GenBank/DDBJ whole genome shotgun (WGS) entry which is preliminary data.</text>
</comment>
<protein>
    <submittedName>
        <fullName evidence="1">DUF3375 family protein</fullName>
    </submittedName>
</protein>
<evidence type="ECO:0000313" key="2">
    <source>
        <dbReference type="Proteomes" id="UP000262621"/>
    </source>
</evidence>
<reference evidence="1 2" key="1">
    <citation type="submission" date="2018-08" db="EMBL/GenBank/DDBJ databases">
        <title>Verrucosispora craniellae sp. nov., isolated from a marine sponge in the South China Sea.</title>
        <authorList>
            <person name="Li L."/>
            <person name="Lin H.W."/>
        </authorList>
    </citation>
    <scope>NUCLEOTIDE SEQUENCE [LARGE SCALE GENOMIC DNA]</scope>
    <source>
        <strain evidence="1 2">LHW63014</strain>
    </source>
</reference>
<gene>
    <name evidence="1" type="ORF">D0Q02_30615</name>
</gene>